<accession>A0ABT1H5R1</accession>
<dbReference type="RefSeq" id="WP_253655525.1">
    <property type="nucleotide sequence ID" value="NZ_BAAAOE010000001.1"/>
</dbReference>
<name>A0ABT1H5R1_9NOCA</name>
<dbReference type="Proteomes" id="UP001205740">
    <property type="component" value="Unassembled WGS sequence"/>
</dbReference>
<evidence type="ECO:0000313" key="2">
    <source>
        <dbReference type="Proteomes" id="UP001205740"/>
    </source>
</evidence>
<dbReference type="EMBL" id="JAMTCG010000005">
    <property type="protein sequence ID" value="MCP2161965.1"/>
    <property type="molecule type" value="Genomic_DNA"/>
</dbReference>
<reference evidence="1 2" key="1">
    <citation type="submission" date="2022-06" db="EMBL/GenBank/DDBJ databases">
        <title>Genomic Encyclopedia of Archaeal and Bacterial Type Strains, Phase II (KMG-II): from individual species to whole genera.</title>
        <authorList>
            <person name="Goeker M."/>
        </authorList>
    </citation>
    <scope>NUCLEOTIDE SEQUENCE [LARGE SCALE GENOMIC DNA]</scope>
    <source>
        <strain evidence="1 2">DSM 45037</strain>
    </source>
</reference>
<keyword evidence="2" id="KW-1185">Reference proteome</keyword>
<organism evidence="1 2">
    <name type="scientific">Williamsia serinedens</name>
    <dbReference type="NCBI Taxonomy" id="391736"/>
    <lineage>
        <taxon>Bacteria</taxon>
        <taxon>Bacillati</taxon>
        <taxon>Actinomycetota</taxon>
        <taxon>Actinomycetes</taxon>
        <taxon>Mycobacteriales</taxon>
        <taxon>Nocardiaceae</taxon>
        <taxon>Williamsia</taxon>
    </lineage>
</organism>
<comment type="caution">
    <text evidence="1">The sequence shown here is derived from an EMBL/GenBank/DDBJ whole genome shotgun (WGS) entry which is preliminary data.</text>
</comment>
<proteinExistence type="predicted"/>
<protein>
    <submittedName>
        <fullName evidence="1">Uncharacterized protein</fullName>
    </submittedName>
</protein>
<sequence length="190" mass="20596">MTPLRDLMARAAVGTVAGHLVLTAIDNLPDQHATARRIAPWAGEMPTWRFFGPNPGVDDIHLFARPGADGSPTAEWEEVDLSVDRPWWAPLWNPGTRGPKALFDATQQLKMLAVSHDGDFDAIASSPPYRLLADHVIRAASRFGDPAQVQFLLLTSRPGPSTSELQPVLVSRFLDCPGTSRTPTVASVPT</sequence>
<gene>
    <name evidence="1" type="ORF">LX12_003164</name>
</gene>
<evidence type="ECO:0000313" key="1">
    <source>
        <dbReference type="EMBL" id="MCP2161965.1"/>
    </source>
</evidence>